<sequence>MSLSWALLLLVPSLMECAPSWSYGWGNTWQDLPFCSSDPVPCDMALKMYAATSPNSQEIYNTDRQICTCPDGNTCPSGWITQGDKTITRDILSRGRRIGIALHYCNPLGAVRSCEDGETAMVMEGGNIPERIRSVNCKCQGQDPMKIKKSYMVGWKWNHDLVCNMPRCNINRSDGGMCEKIRKVRDPQTWLETYVNTNLCECPTGYDCIQESRLNKEVFYERPLLSLISLLIGVRILAAFKMFWTILNLVVLCFHVALGALDNRGTEFIITFMDNKILENRDIQPEIFITTAKSHLVHVTVTSPGVQNSHLHDSFSITNGHVKRVAVDTSYRLNQTEFSKKGILIQADDEIVVYGVNREVYSDDGYLALPTDVLGTEYYTMSYSPSYYYCVFAVIGVQDQTHVAIQLPNTPHVNVTYKGHMYTKNQWINVTLDRFSTFELHAVPDLSGAHIVSDKPVGVLSGNRKAVVGNTGGSRDHLVEMLLPVSSWGKNYATVPIPERAVGDIFQFLASEDNTHVNVSGVINGKAFHDHFTISKAGTYAKKEYDSALYSHITSDKPISVFQFSKTQKGGTDLADPAMLIVPPIEQYAADYTFTTPEYSKGEYTNYFMFVVDAAQKNGLRLDNHPLPHNQQYVTIPGSNLVAGFLKVSVGTHSVTHTNPTTVIGGILFGKANLESYAFPIGLLLTPVNTGCRAKPMQYGDEIDNDCDGEIDEERADGKDNDGDGRIDEDCDAFRPTSIPLAVGRRGF</sequence>
<feature type="chain" id="PRO_5036498503" description="IgGFc-binding protein N-terminal domain-containing protein" evidence="2">
    <location>
        <begin position="18"/>
        <end position="748"/>
    </location>
</feature>
<dbReference type="AlphaFoldDB" id="A0A8W8KQP5"/>
<dbReference type="Proteomes" id="UP000005408">
    <property type="component" value="Unassembled WGS sequence"/>
</dbReference>
<proteinExistence type="predicted"/>
<dbReference type="EnsemblMetazoa" id="G24885.1">
    <property type="protein sequence ID" value="G24885.1:cds"/>
    <property type="gene ID" value="G24885"/>
</dbReference>
<evidence type="ECO:0000256" key="2">
    <source>
        <dbReference type="SAM" id="SignalP"/>
    </source>
</evidence>
<feature type="region of interest" description="Disordered" evidence="1">
    <location>
        <begin position="703"/>
        <end position="730"/>
    </location>
</feature>
<accession>A0A8W8KQP5</accession>
<organism evidence="4 5">
    <name type="scientific">Magallana gigas</name>
    <name type="common">Pacific oyster</name>
    <name type="synonym">Crassostrea gigas</name>
    <dbReference type="NCBI Taxonomy" id="29159"/>
    <lineage>
        <taxon>Eukaryota</taxon>
        <taxon>Metazoa</taxon>
        <taxon>Spiralia</taxon>
        <taxon>Lophotrochozoa</taxon>
        <taxon>Mollusca</taxon>
        <taxon>Bivalvia</taxon>
        <taxon>Autobranchia</taxon>
        <taxon>Pteriomorphia</taxon>
        <taxon>Ostreida</taxon>
        <taxon>Ostreoidea</taxon>
        <taxon>Ostreidae</taxon>
        <taxon>Magallana</taxon>
    </lineage>
</organism>
<evidence type="ECO:0000313" key="4">
    <source>
        <dbReference type="EnsemblMetazoa" id="G24885.1:cds"/>
    </source>
</evidence>
<dbReference type="PANTHER" id="PTHR46534">
    <property type="entry name" value="IGGFC_BINDING DOMAIN-CONTAINING PROTEIN"/>
    <property type="match status" value="1"/>
</dbReference>
<feature type="signal peptide" evidence="2">
    <location>
        <begin position="1"/>
        <end position="17"/>
    </location>
</feature>
<keyword evidence="5" id="KW-1185">Reference proteome</keyword>
<reference evidence="4" key="1">
    <citation type="submission" date="2022-08" db="UniProtKB">
        <authorList>
            <consortium name="EnsemblMetazoa"/>
        </authorList>
    </citation>
    <scope>IDENTIFICATION</scope>
    <source>
        <strain evidence="4">05x7-T-G4-1.051#20</strain>
    </source>
</reference>
<evidence type="ECO:0000256" key="1">
    <source>
        <dbReference type="SAM" id="MobiDB-lite"/>
    </source>
</evidence>
<dbReference type="InterPro" id="IPR035234">
    <property type="entry name" value="IgGFc-bd_N"/>
</dbReference>
<feature type="compositionally biased region" description="Acidic residues" evidence="1">
    <location>
        <begin position="703"/>
        <end position="715"/>
    </location>
</feature>
<protein>
    <recommendedName>
        <fullName evidence="3">IgGFc-binding protein N-terminal domain-containing protein</fullName>
    </recommendedName>
</protein>
<dbReference type="Pfam" id="PF17517">
    <property type="entry name" value="IgGFc_binding"/>
    <property type="match status" value="1"/>
</dbReference>
<feature type="domain" description="IgGFc-binding protein N-terminal" evidence="3">
    <location>
        <begin position="364"/>
        <end position="664"/>
    </location>
</feature>
<dbReference type="PANTHER" id="PTHR46534:SF1">
    <property type="entry name" value="IGGFC-BINDING PROTEIN N-TERMINAL DOMAIN-CONTAINING PROTEIN"/>
    <property type="match status" value="1"/>
</dbReference>
<evidence type="ECO:0000313" key="5">
    <source>
        <dbReference type="Proteomes" id="UP000005408"/>
    </source>
</evidence>
<feature type="compositionally biased region" description="Basic and acidic residues" evidence="1">
    <location>
        <begin position="716"/>
        <end position="728"/>
    </location>
</feature>
<name>A0A8W8KQP5_MAGGI</name>
<evidence type="ECO:0000259" key="3">
    <source>
        <dbReference type="Pfam" id="PF17517"/>
    </source>
</evidence>
<keyword evidence="2" id="KW-0732">Signal</keyword>